<dbReference type="Gene3D" id="3.90.870.10">
    <property type="entry name" value="DHBP synthase"/>
    <property type="match status" value="1"/>
</dbReference>
<gene>
    <name evidence="2" type="ORF">SAMN04487906_1013</name>
</gene>
<sequence>MAELIRIYEENPNPREIAKVVAVLKRGGLIIYPTDTVYGLGCDITNSKALQKIARIRGVKLEKANFSFICPDLSNLSDYIRQIDTPTFKILKRALPGPYTFILPGSNNLPKDFKKKKTVGIRVPDNNIARELVEQLGNPIVSTSIHDEDELIEYTTDPELILEKWDNLVDIVIDGGYGDNIPSTVIDLSEDEAVIVREGKGSLDIF</sequence>
<dbReference type="PROSITE" id="PS51163">
    <property type="entry name" value="YRDC"/>
    <property type="match status" value="1"/>
</dbReference>
<accession>A0A1I6QYV5</accession>
<proteinExistence type="predicted"/>
<dbReference type="PANTHER" id="PTHR42828:SF3">
    <property type="entry name" value="THREONYLCARBAMOYL-AMP SYNTHASE"/>
    <property type="match status" value="1"/>
</dbReference>
<dbReference type="AlphaFoldDB" id="A0A1I6QYV5"/>
<evidence type="ECO:0000259" key="1">
    <source>
        <dbReference type="PROSITE" id="PS51163"/>
    </source>
</evidence>
<protein>
    <submittedName>
        <fullName evidence="2">tRNA threonylcarbamoyl adenosine modification protein, Sua5/YciO/YrdC/YwlC family</fullName>
    </submittedName>
</protein>
<dbReference type="InterPro" id="IPR006070">
    <property type="entry name" value="Sua5-like_dom"/>
</dbReference>
<reference evidence="2 3" key="1">
    <citation type="submission" date="2016-10" db="EMBL/GenBank/DDBJ databases">
        <authorList>
            <person name="de Groot N.N."/>
        </authorList>
    </citation>
    <scope>NUCLEOTIDE SEQUENCE [LARGE SCALE GENOMIC DNA]</scope>
    <source>
        <strain evidence="2 3">CGMCC 1.6114</strain>
    </source>
</reference>
<dbReference type="GO" id="GO:0003725">
    <property type="term" value="F:double-stranded RNA binding"/>
    <property type="evidence" value="ECO:0007669"/>
    <property type="project" value="InterPro"/>
</dbReference>
<dbReference type="Proteomes" id="UP000183209">
    <property type="component" value="Unassembled WGS sequence"/>
</dbReference>
<evidence type="ECO:0000313" key="3">
    <source>
        <dbReference type="Proteomes" id="UP000183209"/>
    </source>
</evidence>
<dbReference type="SUPFAM" id="SSF55821">
    <property type="entry name" value="YrdC/RibB"/>
    <property type="match status" value="1"/>
</dbReference>
<feature type="domain" description="YrdC-like" evidence="1">
    <location>
        <begin position="14"/>
        <end position="201"/>
    </location>
</feature>
<dbReference type="EMBL" id="FPAG01000002">
    <property type="protein sequence ID" value="SFS57585.1"/>
    <property type="molecule type" value="Genomic_DNA"/>
</dbReference>
<organism evidence="2 3">
    <name type="scientific">Zhouia amylolytica</name>
    <dbReference type="NCBI Taxonomy" id="376730"/>
    <lineage>
        <taxon>Bacteria</taxon>
        <taxon>Pseudomonadati</taxon>
        <taxon>Bacteroidota</taxon>
        <taxon>Flavobacteriia</taxon>
        <taxon>Flavobacteriales</taxon>
        <taxon>Flavobacteriaceae</taxon>
        <taxon>Zhouia</taxon>
    </lineage>
</organism>
<evidence type="ECO:0000313" key="2">
    <source>
        <dbReference type="EMBL" id="SFS57585.1"/>
    </source>
</evidence>
<dbReference type="Pfam" id="PF01300">
    <property type="entry name" value="Sua5_yciO_yrdC"/>
    <property type="match status" value="1"/>
</dbReference>
<dbReference type="NCBIfam" id="TIGR00057">
    <property type="entry name" value="L-threonylcarbamoyladenylate synthase"/>
    <property type="match status" value="1"/>
</dbReference>
<dbReference type="InterPro" id="IPR017945">
    <property type="entry name" value="DHBP_synth_RibB-like_a/b_dom"/>
</dbReference>
<dbReference type="PANTHER" id="PTHR42828">
    <property type="entry name" value="DHBP SYNTHASE RIBB-LIKE ALPHA/BETA DOMAIN-CONTAINING PROTEIN"/>
    <property type="match status" value="1"/>
</dbReference>
<dbReference type="OrthoDB" id="9814580at2"/>
<dbReference type="RefSeq" id="WP_074977354.1">
    <property type="nucleotide sequence ID" value="NZ_FPAG01000002.1"/>
</dbReference>
<dbReference type="InterPro" id="IPR052532">
    <property type="entry name" value="SUA5_domain"/>
</dbReference>
<name>A0A1I6QYV5_9FLAO</name>